<name>A0AAN7M327_TRANT</name>
<comment type="caution">
    <text evidence="1">The sequence shown here is derived from an EMBL/GenBank/DDBJ whole genome shotgun (WGS) entry which is preliminary data.</text>
</comment>
<organism evidence="1 2">
    <name type="scientific">Trapa natans</name>
    <name type="common">Water chestnut</name>
    <dbReference type="NCBI Taxonomy" id="22666"/>
    <lineage>
        <taxon>Eukaryota</taxon>
        <taxon>Viridiplantae</taxon>
        <taxon>Streptophyta</taxon>
        <taxon>Embryophyta</taxon>
        <taxon>Tracheophyta</taxon>
        <taxon>Spermatophyta</taxon>
        <taxon>Magnoliopsida</taxon>
        <taxon>eudicotyledons</taxon>
        <taxon>Gunneridae</taxon>
        <taxon>Pentapetalae</taxon>
        <taxon>rosids</taxon>
        <taxon>malvids</taxon>
        <taxon>Myrtales</taxon>
        <taxon>Lythraceae</taxon>
        <taxon>Trapa</taxon>
    </lineage>
</organism>
<dbReference type="Proteomes" id="UP001346149">
    <property type="component" value="Unassembled WGS sequence"/>
</dbReference>
<proteinExistence type="predicted"/>
<protein>
    <submittedName>
        <fullName evidence="1">Uncharacterized protein</fullName>
    </submittedName>
</protein>
<dbReference type="PANTHER" id="PTHR37188">
    <property type="entry name" value="MEDIATOR OF RNA POLYMERASE II TRANSCRIPTION SUBUNIT-RELATED"/>
    <property type="match status" value="1"/>
</dbReference>
<dbReference type="InterPro" id="IPR038790">
    <property type="entry name" value="Med9_plant"/>
</dbReference>
<sequence>MEGLMEAVEKGSSDQHSDALIGVKVNELKNNFEKCQQLMVSIAESISSKAMKAIQEKDPANMKYAFRNQHN</sequence>
<dbReference type="PANTHER" id="PTHR37188:SF1">
    <property type="entry name" value="MEDIATOR OF RNA POLYMERASE II TRANSCRIPTION SUBUNIT-RELATED"/>
    <property type="match status" value="1"/>
</dbReference>
<dbReference type="AlphaFoldDB" id="A0AAN7M327"/>
<evidence type="ECO:0000313" key="1">
    <source>
        <dbReference type="EMBL" id="KAK4798191.1"/>
    </source>
</evidence>
<accession>A0AAN7M327</accession>
<evidence type="ECO:0000313" key="2">
    <source>
        <dbReference type="Proteomes" id="UP001346149"/>
    </source>
</evidence>
<gene>
    <name evidence="1" type="ORF">SAY86_030517</name>
</gene>
<dbReference type="GO" id="GO:0016592">
    <property type="term" value="C:mediator complex"/>
    <property type="evidence" value="ECO:0007669"/>
    <property type="project" value="InterPro"/>
</dbReference>
<keyword evidence="2" id="KW-1185">Reference proteome</keyword>
<dbReference type="EMBL" id="JAXQNO010000005">
    <property type="protein sequence ID" value="KAK4798191.1"/>
    <property type="molecule type" value="Genomic_DNA"/>
</dbReference>
<reference evidence="1 2" key="1">
    <citation type="journal article" date="2023" name="Hortic Res">
        <title>Pangenome of water caltrop reveals structural variations and asymmetric subgenome divergence after allopolyploidization.</title>
        <authorList>
            <person name="Zhang X."/>
            <person name="Chen Y."/>
            <person name="Wang L."/>
            <person name="Yuan Y."/>
            <person name="Fang M."/>
            <person name="Shi L."/>
            <person name="Lu R."/>
            <person name="Comes H.P."/>
            <person name="Ma Y."/>
            <person name="Chen Y."/>
            <person name="Huang G."/>
            <person name="Zhou Y."/>
            <person name="Zheng Z."/>
            <person name="Qiu Y."/>
        </authorList>
    </citation>
    <scope>NUCLEOTIDE SEQUENCE [LARGE SCALE GENOMIC DNA]</scope>
    <source>
        <strain evidence="1">F231</strain>
    </source>
</reference>